<reference evidence="8" key="1">
    <citation type="submission" date="2020-06" db="EMBL/GenBank/DDBJ databases">
        <authorList>
            <person name="Li T."/>
            <person name="Hu X."/>
            <person name="Zhang T."/>
            <person name="Song X."/>
            <person name="Zhang H."/>
            <person name="Dai N."/>
            <person name="Sheng W."/>
            <person name="Hou X."/>
            <person name="Wei L."/>
        </authorList>
    </citation>
    <scope>NUCLEOTIDE SEQUENCE</scope>
    <source>
        <strain evidence="8">KEN1</strain>
        <tissue evidence="8">Leaf</tissue>
    </source>
</reference>
<proteinExistence type="predicted"/>
<feature type="transmembrane region" description="Helical" evidence="6">
    <location>
        <begin position="108"/>
        <end position="128"/>
    </location>
</feature>
<sequence length="251" mass="29019">MDTLSLELLSISSHFPLFFTMYFILYLNAYFIFFRGWARKLRTEASSCVMSLAHGYPAVFLACRAILSDPGLDFHSPNTSPQNIVLDYSIAYFSIDLLHLLIFEPSSVLFIGHHLISLFGFLTCRYVVYHGAFAILGLLILAEVTSLCQNVWALASMRRSDVELAGKVFDLISPPFYALYSIIRGLFGPYFVYRMWAFYGTGVADDVMPQWVWISWVSLAVVMIFFSIFRISNLWIELYRERMKKIERKLR</sequence>
<evidence type="ECO:0000256" key="6">
    <source>
        <dbReference type="SAM" id="Phobius"/>
    </source>
</evidence>
<reference evidence="8" key="2">
    <citation type="journal article" date="2024" name="Plant">
        <title>Genomic evolution and insights into agronomic trait innovations of Sesamum species.</title>
        <authorList>
            <person name="Miao H."/>
            <person name="Wang L."/>
            <person name="Qu L."/>
            <person name="Liu H."/>
            <person name="Sun Y."/>
            <person name="Le M."/>
            <person name="Wang Q."/>
            <person name="Wei S."/>
            <person name="Zheng Y."/>
            <person name="Lin W."/>
            <person name="Duan Y."/>
            <person name="Cao H."/>
            <person name="Xiong S."/>
            <person name="Wang X."/>
            <person name="Wei L."/>
            <person name="Li C."/>
            <person name="Ma Q."/>
            <person name="Ju M."/>
            <person name="Zhao R."/>
            <person name="Li G."/>
            <person name="Mu C."/>
            <person name="Tian Q."/>
            <person name="Mei H."/>
            <person name="Zhang T."/>
            <person name="Gao T."/>
            <person name="Zhang H."/>
        </authorList>
    </citation>
    <scope>NUCLEOTIDE SEQUENCE</scope>
    <source>
        <strain evidence="8">KEN1</strain>
    </source>
</reference>
<dbReference type="InterPro" id="IPR006634">
    <property type="entry name" value="TLC-dom"/>
</dbReference>
<feature type="transmembrane region" description="Helical" evidence="6">
    <location>
        <begin position="213"/>
        <end position="236"/>
    </location>
</feature>
<comment type="subcellular location">
    <subcellularLocation>
        <location evidence="1">Membrane</location>
        <topology evidence="1">Multi-pass membrane protein</topology>
    </subcellularLocation>
</comment>
<dbReference type="PANTHER" id="PTHR31766">
    <property type="entry name" value="GLABROUS1 ENHANCER-BINDING PROTEIN-LIKE 2"/>
    <property type="match status" value="1"/>
</dbReference>
<evidence type="ECO:0000256" key="4">
    <source>
        <dbReference type="ARBA" id="ARBA00023136"/>
    </source>
</evidence>
<evidence type="ECO:0000256" key="2">
    <source>
        <dbReference type="ARBA" id="ARBA00022692"/>
    </source>
</evidence>
<dbReference type="SMART" id="SM00724">
    <property type="entry name" value="TLC"/>
    <property type="match status" value="1"/>
</dbReference>
<dbReference type="PROSITE" id="PS50922">
    <property type="entry name" value="TLC"/>
    <property type="match status" value="1"/>
</dbReference>
<keyword evidence="2 5" id="KW-0812">Transmembrane</keyword>
<dbReference type="Pfam" id="PF03798">
    <property type="entry name" value="TRAM_LAG1_CLN8"/>
    <property type="match status" value="1"/>
</dbReference>
<comment type="caution">
    <text evidence="8">The sequence shown here is derived from an EMBL/GenBank/DDBJ whole genome shotgun (WGS) entry which is preliminary data.</text>
</comment>
<evidence type="ECO:0000259" key="7">
    <source>
        <dbReference type="PROSITE" id="PS50922"/>
    </source>
</evidence>
<dbReference type="InterPro" id="IPR040327">
    <property type="entry name" value="At5g14285-like"/>
</dbReference>
<evidence type="ECO:0000256" key="5">
    <source>
        <dbReference type="PROSITE-ProRule" id="PRU00205"/>
    </source>
</evidence>
<evidence type="ECO:0000256" key="3">
    <source>
        <dbReference type="ARBA" id="ARBA00022989"/>
    </source>
</evidence>
<accession>A0AAW2Y7R4</accession>
<keyword evidence="4 5" id="KW-0472">Membrane</keyword>
<feature type="transmembrane region" description="Helical" evidence="6">
    <location>
        <begin position="15"/>
        <end position="34"/>
    </location>
</feature>
<gene>
    <name evidence="8" type="ORF">Slati_0062900</name>
</gene>
<organism evidence="8">
    <name type="scientific">Sesamum latifolium</name>
    <dbReference type="NCBI Taxonomy" id="2727402"/>
    <lineage>
        <taxon>Eukaryota</taxon>
        <taxon>Viridiplantae</taxon>
        <taxon>Streptophyta</taxon>
        <taxon>Embryophyta</taxon>
        <taxon>Tracheophyta</taxon>
        <taxon>Spermatophyta</taxon>
        <taxon>Magnoliopsida</taxon>
        <taxon>eudicotyledons</taxon>
        <taxon>Gunneridae</taxon>
        <taxon>Pentapetalae</taxon>
        <taxon>asterids</taxon>
        <taxon>lamiids</taxon>
        <taxon>Lamiales</taxon>
        <taxon>Pedaliaceae</taxon>
        <taxon>Sesamum</taxon>
    </lineage>
</organism>
<keyword evidence="3 6" id="KW-1133">Transmembrane helix</keyword>
<evidence type="ECO:0000313" key="8">
    <source>
        <dbReference type="EMBL" id="KAL0461753.1"/>
    </source>
</evidence>
<protein>
    <submittedName>
        <fullName evidence="8">TLC domain-containing protein</fullName>
    </submittedName>
</protein>
<evidence type="ECO:0000256" key="1">
    <source>
        <dbReference type="ARBA" id="ARBA00004141"/>
    </source>
</evidence>
<dbReference type="GO" id="GO:0016020">
    <property type="term" value="C:membrane"/>
    <property type="evidence" value="ECO:0007669"/>
    <property type="project" value="UniProtKB-SubCell"/>
</dbReference>
<dbReference type="EMBL" id="JACGWN010000001">
    <property type="protein sequence ID" value="KAL0461753.1"/>
    <property type="molecule type" value="Genomic_DNA"/>
</dbReference>
<dbReference type="PANTHER" id="PTHR31766:SF2">
    <property type="entry name" value="GLABROUS1 ENHANCER-BINDING PROTEIN-LIKE 2"/>
    <property type="match status" value="1"/>
</dbReference>
<name>A0AAW2Y7R4_9LAMI</name>
<feature type="domain" description="TLC" evidence="7">
    <location>
        <begin position="40"/>
        <end position="248"/>
    </location>
</feature>
<dbReference type="AlphaFoldDB" id="A0AAW2Y7R4"/>
<feature type="transmembrane region" description="Helical" evidence="6">
    <location>
        <begin position="134"/>
        <end position="155"/>
    </location>
</feature>
<feature type="transmembrane region" description="Helical" evidence="6">
    <location>
        <begin position="176"/>
        <end position="193"/>
    </location>
</feature>